<dbReference type="EMBL" id="GL890966">
    <property type="protein sequence ID" value="EGJ29777.1"/>
    <property type="molecule type" value="Genomic_DNA"/>
</dbReference>
<proteinExistence type="predicted"/>
<accession>F4Y045</accession>
<dbReference type="HOGENOM" id="CLU_1957090_0_0_3"/>
<keyword evidence="2" id="KW-1185">Reference proteome</keyword>
<gene>
    <name evidence="1" type="ORF">LYNGBM3L_59810</name>
</gene>
<organism evidence="1 2">
    <name type="scientific">Moorena producens 3L</name>
    <dbReference type="NCBI Taxonomy" id="489825"/>
    <lineage>
        <taxon>Bacteria</taxon>
        <taxon>Bacillati</taxon>
        <taxon>Cyanobacteriota</taxon>
        <taxon>Cyanophyceae</taxon>
        <taxon>Coleofasciculales</taxon>
        <taxon>Coleofasciculaceae</taxon>
        <taxon>Moorena</taxon>
    </lineage>
</organism>
<sequence length="128" mass="14006">MAIPSPAQSDRTLWLDNLCAIAIPPPKKQGDIYMVNPRSCLDAVAHGGNPQDRAASLPELIKAPIYDVPQGKTPVRLLACGVPKGVESVINQLHVLRFAEVIAWTPPIPSPVEGEIIRILTRYVNLRR</sequence>
<protein>
    <submittedName>
        <fullName evidence="1">Uncharacterized protein</fullName>
    </submittedName>
</protein>
<evidence type="ECO:0000313" key="2">
    <source>
        <dbReference type="Proteomes" id="UP000003959"/>
    </source>
</evidence>
<dbReference type="Proteomes" id="UP000003959">
    <property type="component" value="Unassembled WGS sequence"/>
</dbReference>
<dbReference type="RefSeq" id="WP_008188938.1">
    <property type="nucleotide sequence ID" value="NZ_GL890966.1"/>
</dbReference>
<dbReference type="AlphaFoldDB" id="F4Y045"/>
<dbReference type="eggNOG" id="ENOG503376R">
    <property type="taxonomic scope" value="Bacteria"/>
</dbReference>
<reference evidence="2" key="1">
    <citation type="journal article" date="2011" name="Proc. Natl. Acad. Sci. U.S.A.">
        <title>Genomic insights into the physiology and ecology of the marine filamentous cyanobacterium Lyngbya majuscula.</title>
        <authorList>
            <person name="Jones A.C."/>
            <person name="Monroe E.A."/>
            <person name="Podell S."/>
            <person name="Hess W.R."/>
            <person name="Klages S."/>
            <person name="Esquenazi E."/>
            <person name="Niessen S."/>
            <person name="Hoover H."/>
            <person name="Rothmann M."/>
            <person name="Lasken R.S."/>
            <person name="Yates J.R.III."/>
            <person name="Reinhardt R."/>
            <person name="Kube M."/>
            <person name="Burkart M.D."/>
            <person name="Allen E.E."/>
            <person name="Dorrestein P.C."/>
            <person name="Gerwick W.H."/>
            <person name="Gerwick L."/>
        </authorList>
    </citation>
    <scope>NUCLEOTIDE SEQUENCE [LARGE SCALE GENOMIC DNA]</scope>
    <source>
        <strain evidence="2">3L</strain>
    </source>
</reference>
<evidence type="ECO:0000313" key="1">
    <source>
        <dbReference type="EMBL" id="EGJ29777.1"/>
    </source>
</evidence>
<name>F4Y045_9CYAN</name>